<dbReference type="GO" id="GO:0006355">
    <property type="term" value="P:regulation of DNA-templated transcription"/>
    <property type="evidence" value="ECO:0007669"/>
    <property type="project" value="InterPro"/>
</dbReference>
<evidence type="ECO:0000313" key="11">
    <source>
        <dbReference type="Proteomes" id="UP000184301"/>
    </source>
</evidence>
<proteinExistence type="predicted"/>
<dbReference type="STRING" id="1121950.SAMN02745243_03502"/>
<dbReference type="PROSITE" id="PS50110">
    <property type="entry name" value="RESPONSE_REGULATORY"/>
    <property type="match status" value="1"/>
</dbReference>
<evidence type="ECO:0000256" key="1">
    <source>
        <dbReference type="ARBA" id="ARBA00018672"/>
    </source>
</evidence>
<dbReference type="CDD" id="cd18159">
    <property type="entry name" value="REC_OmpR_NsrR-like"/>
    <property type="match status" value="1"/>
</dbReference>
<dbReference type="SUPFAM" id="SSF46894">
    <property type="entry name" value="C-terminal effector domain of the bipartite response regulators"/>
    <property type="match status" value="1"/>
</dbReference>
<feature type="domain" description="Response regulatory" evidence="8">
    <location>
        <begin position="3"/>
        <end position="116"/>
    </location>
</feature>
<gene>
    <name evidence="10" type="ORF">SAMN02745243_03502</name>
</gene>
<evidence type="ECO:0000313" key="10">
    <source>
        <dbReference type="EMBL" id="SHK68443.1"/>
    </source>
</evidence>
<dbReference type="SMART" id="SM00862">
    <property type="entry name" value="Trans_reg_C"/>
    <property type="match status" value="1"/>
</dbReference>
<dbReference type="InterPro" id="IPR039420">
    <property type="entry name" value="WalR-like"/>
</dbReference>
<reference evidence="10 11" key="1">
    <citation type="submission" date="2016-11" db="EMBL/GenBank/DDBJ databases">
        <authorList>
            <person name="Jaros S."/>
            <person name="Januszkiewicz K."/>
            <person name="Wedrychowicz H."/>
        </authorList>
    </citation>
    <scope>NUCLEOTIDE SEQUENCE [LARGE SCALE GENOMIC DNA]</scope>
    <source>
        <strain evidence="10 11">DSM 15480</strain>
    </source>
</reference>
<dbReference type="Proteomes" id="UP000184301">
    <property type="component" value="Unassembled WGS sequence"/>
</dbReference>
<organism evidence="10 11">
    <name type="scientific">Hespellia stercorisuis DSM 15480</name>
    <dbReference type="NCBI Taxonomy" id="1121950"/>
    <lineage>
        <taxon>Bacteria</taxon>
        <taxon>Bacillati</taxon>
        <taxon>Bacillota</taxon>
        <taxon>Clostridia</taxon>
        <taxon>Lachnospirales</taxon>
        <taxon>Lachnospiraceae</taxon>
        <taxon>Hespellia</taxon>
    </lineage>
</organism>
<evidence type="ECO:0000256" key="6">
    <source>
        <dbReference type="PROSITE-ProRule" id="PRU00169"/>
    </source>
</evidence>
<dbReference type="AlphaFoldDB" id="A0A1M6UH16"/>
<feature type="DNA-binding region" description="OmpR/PhoB-type" evidence="7">
    <location>
        <begin position="126"/>
        <end position="224"/>
    </location>
</feature>
<name>A0A1M6UH16_9FIRM</name>
<keyword evidence="3 7" id="KW-0238">DNA-binding</keyword>
<evidence type="ECO:0000256" key="2">
    <source>
        <dbReference type="ARBA" id="ARBA00023015"/>
    </source>
</evidence>
<evidence type="ECO:0000256" key="4">
    <source>
        <dbReference type="ARBA" id="ARBA00023163"/>
    </source>
</evidence>
<dbReference type="InterPro" id="IPR001789">
    <property type="entry name" value="Sig_transdc_resp-reg_receiver"/>
</dbReference>
<accession>A0A1M6UH16</accession>
<keyword evidence="2" id="KW-0805">Transcription regulation</keyword>
<evidence type="ECO:0000256" key="3">
    <source>
        <dbReference type="ARBA" id="ARBA00023125"/>
    </source>
</evidence>
<dbReference type="InterPro" id="IPR011006">
    <property type="entry name" value="CheY-like_superfamily"/>
</dbReference>
<dbReference type="RefSeq" id="WP_073112819.1">
    <property type="nucleotide sequence ID" value="NZ_FQZY01000072.1"/>
</dbReference>
<evidence type="ECO:0000256" key="7">
    <source>
        <dbReference type="PROSITE-ProRule" id="PRU01091"/>
    </source>
</evidence>
<dbReference type="GO" id="GO:0005829">
    <property type="term" value="C:cytosol"/>
    <property type="evidence" value="ECO:0007669"/>
    <property type="project" value="TreeGrafter"/>
</dbReference>
<dbReference type="Gene3D" id="3.40.50.2300">
    <property type="match status" value="1"/>
</dbReference>
<dbReference type="EMBL" id="FQZY01000072">
    <property type="protein sequence ID" value="SHK68443.1"/>
    <property type="molecule type" value="Genomic_DNA"/>
</dbReference>
<dbReference type="InterPro" id="IPR001867">
    <property type="entry name" value="OmpR/PhoB-type_DNA-bd"/>
</dbReference>
<feature type="modified residue" description="4-aspartylphosphate" evidence="6">
    <location>
        <position position="52"/>
    </location>
</feature>
<dbReference type="Pfam" id="PF00072">
    <property type="entry name" value="Response_reg"/>
    <property type="match status" value="1"/>
</dbReference>
<dbReference type="GO" id="GO:0032993">
    <property type="term" value="C:protein-DNA complex"/>
    <property type="evidence" value="ECO:0007669"/>
    <property type="project" value="TreeGrafter"/>
</dbReference>
<dbReference type="Gene3D" id="1.10.10.10">
    <property type="entry name" value="Winged helix-like DNA-binding domain superfamily/Winged helix DNA-binding domain"/>
    <property type="match status" value="1"/>
</dbReference>
<dbReference type="PANTHER" id="PTHR48111:SF43">
    <property type="entry name" value="STAGE 0 SPORULATION PROTEIN A HOMOLOG"/>
    <property type="match status" value="1"/>
</dbReference>
<keyword evidence="6" id="KW-0597">Phosphoprotein</keyword>
<dbReference type="Pfam" id="PF00486">
    <property type="entry name" value="Trans_reg_C"/>
    <property type="match status" value="1"/>
</dbReference>
<evidence type="ECO:0000259" key="9">
    <source>
        <dbReference type="PROSITE" id="PS51755"/>
    </source>
</evidence>
<protein>
    <recommendedName>
        <fullName evidence="1">Stage 0 sporulation protein A homolog</fullName>
    </recommendedName>
</protein>
<dbReference type="OrthoDB" id="9790442at2"/>
<dbReference type="PANTHER" id="PTHR48111">
    <property type="entry name" value="REGULATOR OF RPOS"/>
    <property type="match status" value="1"/>
</dbReference>
<comment type="function">
    <text evidence="5">May play the central regulatory role in sporulation. It may be an element of the effector pathway responsible for the activation of sporulation genes in response to nutritional stress. Spo0A may act in concert with spo0H (a sigma factor) to control the expression of some genes that are critical to the sporulation process.</text>
</comment>
<dbReference type="PROSITE" id="PS51755">
    <property type="entry name" value="OMPR_PHOB"/>
    <property type="match status" value="1"/>
</dbReference>
<sequence length="228" mass="25872">MYKILIVEDDSVISAGIKKYLESWEYECKAASDFHDIIGEFVGFSPDLVLMDIGLPSFDGYYWCREIRKISQVPVIFLSSMSDNMNIVMAINMGGDDFIGKPFDVQVLTAKVEAMLRRTYELHGTDMLLKSGGVVLDQNKASVHYGENAVELTKNEYRILQKLMEHAGRIVSREDIMEALWSTDSYVDDNALTVSIARLRKKLEGMGLKDYIITKRGIGYQVDTNEKE</sequence>
<keyword evidence="4" id="KW-0804">Transcription</keyword>
<dbReference type="SMART" id="SM00448">
    <property type="entry name" value="REC"/>
    <property type="match status" value="1"/>
</dbReference>
<dbReference type="InterPro" id="IPR016032">
    <property type="entry name" value="Sig_transdc_resp-reg_C-effctor"/>
</dbReference>
<keyword evidence="11" id="KW-1185">Reference proteome</keyword>
<feature type="domain" description="OmpR/PhoB-type" evidence="9">
    <location>
        <begin position="126"/>
        <end position="224"/>
    </location>
</feature>
<dbReference type="GO" id="GO:0000976">
    <property type="term" value="F:transcription cis-regulatory region binding"/>
    <property type="evidence" value="ECO:0007669"/>
    <property type="project" value="TreeGrafter"/>
</dbReference>
<dbReference type="InterPro" id="IPR036388">
    <property type="entry name" value="WH-like_DNA-bd_sf"/>
</dbReference>
<evidence type="ECO:0000259" key="8">
    <source>
        <dbReference type="PROSITE" id="PS50110"/>
    </source>
</evidence>
<evidence type="ECO:0000256" key="5">
    <source>
        <dbReference type="ARBA" id="ARBA00024867"/>
    </source>
</evidence>
<dbReference type="CDD" id="cd00383">
    <property type="entry name" value="trans_reg_C"/>
    <property type="match status" value="1"/>
</dbReference>
<dbReference type="SUPFAM" id="SSF52172">
    <property type="entry name" value="CheY-like"/>
    <property type="match status" value="1"/>
</dbReference>
<dbReference type="GO" id="GO:0000156">
    <property type="term" value="F:phosphorelay response regulator activity"/>
    <property type="evidence" value="ECO:0007669"/>
    <property type="project" value="TreeGrafter"/>
</dbReference>